<dbReference type="PROSITE" id="PS00041">
    <property type="entry name" value="HTH_ARAC_FAMILY_1"/>
    <property type="match status" value="1"/>
</dbReference>
<evidence type="ECO:0000256" key="1">
    <source>
        <dbReference type="ARBA" id="ARBA00023015"/>
    </source>
</evidence>
<comment type="caution">
    <text evidence="5">The sequence shown here is derived from an EMBL/GenBank/DDBJ whole genome shotgun (WGS) entry which is preliminary data.</text>
</comment>
<gene>
    <name evidence="5" type="ORF">F5984_24005</name>
</gene>
<dbReference type="CDD" id="cd06976">
    <property type="entry name" value="cupin_MtlR-like_N"/>
    <property type="match status" value="1"/>
</dbReference>
<keyword evidence="1" id="KW-0805">Transcription regulation</keyword>
<dbReference type="GO" id="GO:0003700">
    <property type="term" value="F:DNA-binding transcription factor activity"/>
    <property type="evidence" value="ECO:0007669"/>
    <property type="project" value="InterPro"/>
</dbReference>
<dbReference type="GO" id="GO:0043565">
    <property type="term" value="F:sequence-specific DNA binding"/>
    <property type="evidence" value="ECO:0007669"/>
    <property type="project" value="InterPro"/>
</dbReference>
<protein>
    <submittedName>
        <fullName evidence="5">Helix-turn-helix domain-containing protein</fullName>
    </submittedName>
</protein>
<evidence type="ECO:0000313" key="5">
    <source>
        <dbReference type="EMBL" id="KAB7726694.1"/>
    </source>
</evidence>
<sequence length="290" mass="33255">MRPHYHKVPANTQDAFTARHDATRTLSSIWHYHPQLELHCVVRGEGVRFIGDHIANFSPGEIILLGENLPHNWQCSERYFQSDPNAHFEALVIHFLPAWLGEGFLHLSEAVPIAKLYEQAKRGLLIRGELAERIRPLMHNTVGAAPLNRVALLLTMLTQLAQSDSMETLSSAYAFHQSNELETVRLNTVCEFTLANYTRDITLEEIAGIANLSVTSFCRYFKLMTRKTYSQFLVEVRISYACRALIDNRQSIEVICYNTGFNNLSNFYRQFKKVQGISPLAYKRKYLKTC</sequence>
<dbReference type="InterPro" id="IPR011051">
    <property type="entry name" value="RmlC_Cupin_sf"/>
</dbReference>
<dbReference type="InterPro" id="IPR003313">
    <property type="entry name" value="AraC-bd"/>
</dbReference>
<dbReference type="PROSITE" id="PS01124">
    <property type="entry name" value="HTH_ARAC_FAMILY_2"/>
    <property type="match status" value="1"/>
</dbReference>
<reference evidence="5 6" key="1">
    <citation type="submission" date="2019-10" db="EMBL/GenBank/DDBJ databases">
        <title>Rudanella paleaurantiibacter sp. nov., isolated from sludge.</title>
        <authorList>
            <person name="Xu S.Q."/>
        </authorList>
    </citation>
    <scope>NUCLEOTIDE SEQUENCE [LARGE SCALE GENOMIC DNA]</scope>
    <source>
        <strain evidence="5 6">HX-22-17</strain>
    </source>
</reference>
<keyword evidence="6" id="KW-1185">Reference proteome</keyword>
<dbReference type="InterPro" id="IPR018060">
    <property type="entry name" value="HTH_AraC"/>
</dbReference>
<organism evidence="5 6">
    <name type="scientific">Rudanella paleaurantiibacter</name>
    <dbReference type="NCBI Taxonomy" id="2614655"/>
    <lineage>
        <taxon>Bacteria</taxon>
        <taxon>Pseudomonadati</taxon>
        <taxon>Bacteroidota</taxon>
        <taxon>Cytophagia</taxon>
        <taxon>Cytophagales</taxon>
        <taxon>Cytophagaceae</taxon>
        <taxon>Rudanella</taxon>
    </lineage>
</organism>
<dbReference type="Pfam" id="PF12833">
    <property type="entry name" value="HTH_18"/>
    <property type="match status" value="1"/>
</dbReference>
<keyword evidence="3" id="KW-0804">Transcription</keyword>
<dbReference type="InterPro" id="IPR009057">
    <property type="entry name" value="Homeodomain-like_sf"/>
</dbReference>
<dbReference type="AlphaFoldDB" id="A0A7J5TV51"/>
<dbReference type="Proteomes" id="UP000488299">
    <property type="component" value="Unassembled WGS sequence"/>
</dbReference>
<dbReference type="SMART" id="SM00342">
    <property type="entry name" value="HTH_ARAC"/>
    <property type="match status" value="1"/>
</dbReference>
<dbReference type="SUPFAM" id="SSF46689">
    <property type="entry name" value="Homeodomain-like"/>
    <property type="match status" value="2"/>
</dbReference>
<feature type="domain" description="HTH araC/xylS-type" evidence="4">
    <location>
        <begin position="187"/>
        <end position="285"/>
    </location>
</feature>
<evidence type="ECO:0000256" key="2">
    <source>
        <dbReference type="ARBA" id="ARBA00023125"/>
    </source>
</evidence>
<evidence type="ECO:0000256" key="3">
    <source>
        <dbReference type="ARBA" id="ARBA00023163"/>
    </source>
</evidence>
<keyword evidence="2" id="KW-0238">DNA-binding</keyword>
<proteinExistence type="predicted"/>
<dbReference type="RefSeq" id="WP_152126767.1">
    <property type="nucleotide sequence ID" value="NZ_WELI01000014.1"/>
</dbReference>
<dbReference type="EMBL" id="WELI01000014">
    <property type="protein sequence ID" value="KAB7726694.1"/>
    <property type="molecule type" value="Genomic_DNA"/>
</dbReference>
<dbReference type="Pfam" id="PF02311">
    <property type="entry name" value="AraC_binding"/>
    <property type="match status" value="1"/>
</dbReference>
<name>A0A7J5TV51_9BACT</name>
<evidence type="ECO:0000313" key="6">
    <source>
        <dbReference type="Proteomes" id="UP000488299"/>
    </source>
</evidence>
<dbReference type="PANTHER" id="PTHR43280:SF27">
    <property type="entry name" value="TRANSCRIPTIONAL REGULATOR MTLR"/>
    <property type="match status" value="1"/>
</dbReference>
<accession>A0A7J5TV51</accession>
<dbReference type="PANTHER" id="PTHR43280">
    <property type="entry name" value="ARAC-FAMILY TRANSCRIPTIONAL REGULATOR"/>
    <property type="match status" value="1"/>
</dbReference>
<evidence type="ECO:0000259" key="4">
    <source>
        <dbReference type="PROSITE" id="PS01124"/>
    </source>
</evidence>
<dbReference type="InterPro" id="IPR014710">
    <property type="entry name" value="RmlC-like_jellyroll"/>
</dbReference>
<dbReference type="SUPFAM" id="SSF51182">
    <property type="entry name" value="RmlC-like cupins"/>
    <property type="match status" value="1"/>
</dbReference>
<dbReference type="Gene3D" id="1.10.10.60">
    <property type="entry name" value="Homeodomain-like"/>
    <property type="match status" value="2"/>
</dbReference>
<dbReference type="Gene3D" id="2.60.120.10">
    <property type="entry name" value="Jelly Rolls"/>
    <property type="match status" value="1"/>
</dbReference>
<dbReference type="InterPro" id="IPR018062">
    <property type="entry name" value="HTH_AraC-typ_CS"/>
</dbReference>